<name>A2FA20_TRIV3</name>
<dbReference type="RefSeq" id="XP_001311158.1">
    <property type="nucleotide sequence ID" value="XM_001311157.1"/>
</dbReference>
<evidence type="ECO:0000313" key="3">
    <source>
        <dbReference type="Proteomes" id="UP000001542"/>
    </source>
</evidence>
<evidence type="ECO:0000313" key="2">
    <source>
        <dbReference type="EMBL" id="EAX98228.1"/>
    </source>
</evidence>
<keyword evidence="1" id="KW-0472">Membrane</keyword>
<dbReference type="VEuPathDB" id="TrichDB:TVAGG3_0082630"/>
<gene>
    <name evidence="2" type="ORF">TVAG_010030</name>
</gene>
<feature type="transmembrane region" description="Helical" evidence="1">
    <location>
        <begin position="125"/>
        <end position="143"/>
    </location>
</feature>
<dbReference type="OrthoDB" id="10627060at2759"/>
<protein>
    <submittedName>
        <fullName evidence="2">Uncharacterized protein</fullName>
    </submittedName>
</protein>
<dbReference type="Proteomes" id="UP000001542">
    <property type="component" value="Unassembled WGS sequence"/>
</dbReference>
<dbReference type="InParanoid" id="A2FA20"/>
<keyword evidence="1" id="KW-1133">Transmembrane helix</keyword>
<organism evidence="2 3">
    <name type="scientific">Trichomonas vaginalis (strain ATCC PRA-98 / G3)</name>
    <dbReference type="NCBI Taxonomy" id="412133"/>
    <lineage>
        <taxon>Eukaryota</taxon>
        <taxon>Metamonada</taxon>
        <taxon>Parabasalia</taxon>
        <taxon>Trichomonadida</taxon>
        <taxon>Trichomonadidae</taxon>
        <taxon>Trichomonas</taxon>
    </lineage>
</organism>
<keyword evidence="3" id="KW-1185">Reference proteome</keyword>
<accession>A2FA20</accession>
<feature type="transmembrane region" description="Helical" evidence="1">
    <location>
        <begin position="21"/>
        <end position="43"/>
    </location>
</feature>
<reference evidence="2" key="2">
    <citation type="journal article" date="2007" name="Science">
        <title>Draft genome sequence of the sexually transmitted pathogen Trichomonas vaginalis.</title>
        <authorList>
            <person name="Carlton J.M."/>
            <person name="Hirt R.P."/>
            <person name="Silva J.C."/>
            <person name="Delcher A.L."/>
            <person name="Schatz M."/>
            <person name="Zhao Q."/>
            <person name="Wortman J.R."/>
            <person name="Bidwell S.L."/>
            <person name="Alsmark U.C.M."/>
            <person name="Besteiro S."/>
            <person name="Sicheritz-Ponten T."/>
            <person name="Noel C.J."/>
            <person name="Dacks J.B."/>
            <person name="Foster P.G."/>
            <person name="Simillion C."/>
            <person name="Van de Peer Y."/>
            <person name="Miranda-Saavedra D."/>
            <person name="Barton G.J."/>
            <person name="Westrop G.D."/>
            <person name="Mueller S."/>
            <person name="Dessi D."/>
            <person name="Fiori P.L."/>
            <person name="Ren Q."/>
            <person name="Paulsen I."/>
            <person name="Zhang H."/>
            <person name="Bastida-Corcuera F.D."/>
            <person name="Simoes-Barbosa A."/>
            <person name="Brown M.T."/>
            <person name="Hayes R.D."/>
            <person name="Mukherjee M."/>
            <person name="Okumura C.Y."/>
            <person name="Schneider R."/>
            <person name="Smith A.J."/>
            <person name="Vanacova S."/>
            <person name="Villalvazo M."/>
            <person name="Haas B.J."/>
            <person name="Pertea M."/>
            <person name="Feldblyum T.V."/>
            <person name="Utterback T.R."/>
            <person name="Shu C.L."/>
            <person name="Osoegawa K."/>
            <person name="de Jong P.J."/>
            <person name="Hrdy I."/>
            <person name="Horvathova L."/>
            <person name="Zubacova Z."/>
            <person name="Dolezal P."/>
            <person name="Malik S.B."/>
            <person name="Logsdon J.M. Jr."/>
            <person name="Henze K."/>
            <person name="Gupta A."/>
            <person name="Wang C.C."/>
            <person name="Dunne R.L."/>
            <person name="Upcroft J.A."/>
            <person name="Upcroft P."/>
            <person name="White O."/>
            <person name="Salzberg S.L."/>
            <person name="Tang P."/>
            <person name="Chiu C.-H."/>
            <person name="Lee Y.-S."/>
            <person name="Embley T.M."/>
            <person name="Coombs G.H."/>
            <person name="Mottram J.C."/>
            <person name="Tachezy J."/>
            <person name="Fraser-Liggett C.M."/>
            <person name="Johnson P.J."/>
        </authorList>
    </citation>
    <scope>NUCLEOTIDE SEQUENCE [LARGE SCALE GENOMIC DNA]</scope>
    <source>
        <strain evidence="2">G3</strain>
    </source>
</reference>
<dbReference type="VEuPathDB" id="TrichDB:TVAG_010030"/>
<reference evidence="2" key="1">
    <citation type="submission" date="2006-10" db="EMBL/GenBank/DDBJ databases">
        <authorList>
            <person name="Amadeo P."/>
            <person name="Zhao Q."/>
            <person name="Wortman J."/>
            <person name="Fraser-Liggett C."/>
            <person name="Carlton J."/>
        </authorList>
    </citation>
    <scope>NUCLEOTIDE SEQUENCE</scope>
    <source>
        <strain evidence="2">G3</strain>
    </source>
</reference>
<feature type="transmembrane region" description="Helical" evidence="1">
    <location>
        <begin position="49"/>
        <end position="71"/>
    </location>
</feature>
<feature type="transmembrane region" description="Helical" evidence="1">
    <location>
        <begin position="149"/>
        <end position="168"/>
    </location>
</feature>
<sequence>MTFEEKLKPYEKWVKLAQEVLLFKRPVIFAALLLTVLGLFGFAKSVEAGFFASVCLAICALYFAVVFYAYLGSKVDKFLFSELPGDDPTASNRVRSLKELDELFGKYIPAECPCKTCCSLSKKGTFIAIGVSFALAVFFKFVPPFWFNLVVATLALVLPGVLTLPPVAQRSSCHV</sequence>
<dbReference type="AlphaFoldDB" id="A2FA20"/>
<keyword evidence="1" id="KW-0812">Transmembrane</keyword>
<proteinExistence type="predicted"/>
<dbReference type="EMBL" id="DS113683">
    <property type="protein sequence ID" value="EAX98228.1"/>
    <property type="molecule type" value="Genomic_DNA"/>
</dbReference>
<dbReference type="KEGG" id="tva:4756023"/>
<evidence type="ECO:0000256" key="1">
    <source>
        <dbReference type="SAM" id="Phobius"/>
    </source>
</evidence>